<evidence type="ECO:0000256" key="2">
    <source>
        <dbReference type="SAM" id="SignalP"/>
    </source>
</evidence>
<dbReference type="SUPFAM" id="SSF48452">
    <property type="entry name" value="TPR-like"/>
    <property type="match status" value="1"/>
</dbReference>
<organism evidence="3 6">
    <name type="scientific">Neoroseomonas oryzicola</name>
    <dbReference type="NCBI Taxonomy" id="535904"/>
    <lineage>
        <taxon>Bacteria</taxon>
        <taxon>Pseudomonadati</taxon>
        <taxon>Pseudomonadota</taxon>
        <taxon>Alphaproteobacteria</taxon>
        <taxon>Acetobacterales</taxon>
        <taxon>Acetobacteraceae</taxon>
        <taxon>Neoroseomonas</taxon>
    </lineage>
</organism>
<dbReference type="InterPro" id="IPR011990">
    <property type="entry name" value="TPR-like_helical_dom_sf"/>
</dbReference>
<reference evidence="3" key="1">
    <citation type="submission" date="2020-01" db="EMBL/GenBank/DDBJ databases">
        <authorList>
            <person name="Rat A."/>
        </authorList>
    </citation>
    <scope>NUCLEOTIDE SEQUENCE</scope>
    <source>
        <strain evidence="3">LMG 31161</strain>
    </source>
</reference>
<dbReference type="Gene3D" id="1.25.40.10">
    <property type="entry name" value="Tetratricopeptide repeat domain"/>
    <property type="match status" value="2"/>
</dbReference>
<evidence type="ECO:0008006" key="7">
    <source>
        <dbReference type="Google" id="ProtNLM"/>
    </source>
</evidence>
<dbReference type="EMBL" id="JAAEDK010000048">
    <property type="protein sequence ID" value="MBR0661251.1"/>
    <property type="molecule type" value="Genomic_DNA"/>
</dbReference>
<keyword evidence="1" id="KW-0802">TPR repeat</keyword>
<reference evidence="4 5" key="2">
    <citation type="submission" date="2020-02" db="EMBL/GenBank/DDBJ databases">
        <authorList>
            <person name="Sun Q."/>
            <person name="Inoue M."/>
        </authorList>
    </citation>
    <scope>NUCLEOTIDE SEQUENCE [LARGE SCALE GENOMIC DNA]</scope>
    <source>
        <strain evidence="4 5">KCTC 22478</strain>
    </source>
</reference>
<dbReference type="EMBL" id="JAAVUP010000001">
    <property type="protein sequence ID" value="NKE16551.1"/>
    <property type="molecule type" value="Genomic_DNA"/>
</dbReference>
<feature type="signal peptide" evidence="2">
    <location>
        <begin position="1"/>
        <end position="25"/>
    </location>
</feature>
<dbReference type="PROSITE" id="PS50005">
    <property type="entry name" value="TPR"/>
    <property type="match status" value="1"/>
</dbReference>
<feature type="repeat" description="TPR" evidence="1">
    <location>
        <begin position="445"/>
        <end position="478"/>
    </location>
</feature>
<evidence type="ECO:0000256" key="1">
    <source>
        <dbReference type="PROSITE-ProRule" id="PRU00339"/>
    </source>
</evidence>
<feature type="chain" id="PRO_5040891663" description="Tetratricopeptide repeat protein" evidence="2">
    <location>
        <begin position="26"/>
        <end position="531"/>
    </location>
</feature>
<protein>
    <recommendedName>
        <fullName evidence="7">Tetratricopeptide repeat protein</fullName>
    </recommendedName>
</protein>
<dbReference type="Proteomes" id="UP001138708">
    <property type="component" value="Unassembled WGS sequence"/>
</dbReference>
<dbReference type="RefSeq" id="WP_168040139.1">
    <property type="nucleotide sequence ID" value="NZ_JAAEDK010000048.1"/>
</dbReference>
<dbReference type="Proteomes" id="UP000746741">
    <property type="component" value="Unassembled WGS sequence"/>
</dbReference>
<keyword evidence="5" id="KW-1185">Reference proteome</keyword>
<dbReference type="PANTHER" id="PTHR45588">
    <property type="entry name" value="TPR DOMAIN-CONTAINING PROTEIN"/>
    <property type="match status" value="1"/>
</dbReference>
<name>A0A9X9WLP1_9PROT</name>
<evidence type="ECO:0000313" key="3">
    <source>
        <dbReference type="EMBL" id="MBR0661251.1"/>
    </source>
</evidence>
<keyword evidence="2" id="KW-0732">Signal</keyword>
<evidence type="ECO:0000313" key="4">
    <source>
        <dbReference type="EMBL" id="NKE16551.1"/>
    </source>
</evidence>
<accession>A0A9X9WLP1</accession>
<evidence type="ECO:0000313" key="6">
    <source>
        <dbReference type="Proteomes" id="UP001138708"/>
    </source>
</evidence>
<gene>
    <name evidence="4" type="ORF">GWK15_06330</name>
    <name evidence="3" type="ORF">GXW75_18495</name>
</gene>
<dbReference type="PANTHER" id="PTHR45588:SF1">
    <property type="entry name" value="WW DOMAIN-CONTAINING PROTEIN"/>
    <property type="match status" value="1"/>
</dbReference>
<comment type="caution">
    <text evidence="3">The sequence shown here is derived from an EMBL/GenBank/DDBJ whole genome shotgun (WGS) entry which is preliminary data.</text>
</comment>
<dbReference type="InterPro" id="IPR019734">
    <property type="entry name" value="TPR_rpt"/>
</dbReference>
<proteinExistence type="predicted"/>
<sequence>MTRTTSGPWQAILAAVLLLMPVAAAGQHGGHGAALGQAHMAVPCNAAAQAAFDRGLVHQHSFDHAAARDHFAAALAADPSCAMARWGMALATLDNLFGVPSPEEIARAAVLLRDGPAAPPPWNGWIDALAGLVQPGPSGWQDRLDGFAVAMERVAAAAPDNDEAQVFHALSLLMAAPSDDPVDAAQRQAAAILEPIWARQPEHPGVMHYLIHAYDTPALAGRGLPAARRYATVAAASPHAVHMPSHIFTRLGDWPSSVAANERSAALARAAGEANDELHARDYLVYAFLQSGRGAAARAAWRDAAEAAARQNPQHLAGPFAVAAMPARLALETGDWAAAAALPPAQGGFPQVVAITRFARGVGLVRSGRPEAAAAEVAALAALEATLQGSGQAAWASQVGVQRRAVAALAAIAMGDATAGLRELQAAAEAEDALLKSVVEPGPLAPARELLGEALLSLGRNAEAEAAFEAVLRVNPNRFRSLAGAAAAARANGRPEVAAARYRLLLAVAPGADEARPELAEAARVLGRRRD</sequence>
<dbReference type="AlphaFoldDB" id="A0A9X9WLP1"/>
<dbReference type="SMART" id="SM00028">
    <property type="entry name" value="TPR"/>
    <property type="match status" value="2"/>
</dbReference>
<evidence type="ECO:0000313" key="5">
    <source>
        <dbReference type="Proteomes" id="UP000746741"/>
    </source>
</evidence>
<dbReference type="Pfam" id="PF13181">
    <property type="entry name" value="TPR_8"/>
    <property type="match status" value="1"/>
</dbReference>
<reference evidence="3" key="3">
    <citation type="journal article" date="2021" name="Syst. Appl. Microbiol.">
        <title>Roseomonas hellenica sp. nov., isolated from roots of wild-growing Alkanna tinctoria.</title>
        <authorList>
            <person name="Rat A."/>
            <person name="Naranjo H.D."/>
            <person name="Lebbe L."/>
            <person name="Cnockaert M."/>
            <person name="Krigas N."/>
            <person name="Grigoriadou K."/>
            <person name="Maloupa E."/>
            <person name="Willems A."/>
        </authorList>
    </citation>
    <scope>NUCLEOTIDE SEQUENCE</scope>
    <source>
        <strain evidence="3">LMG 31161</strain>
    </source>
</reference>